<dbReference type="Proteomes" id="UP001186944">
    <property type="component" value="Unassembled WGS sequence"/>
</dbReference>
<gene>
    <name evidence="2" type="ORF">FSP39_025500</name>
</gene>
<evidence type="ECO:0000313" key="3">
    <source>
        <dbReference type="Proteomes" id="UP001186944"/>
    </source>
</evidence>
<keyword evidence="3" id="KW-1185">Reference proteome</keyword>
<evidence type="ECO:0000256" key="1">
    <source>
        <dbReference type="SAM" id="MobiDB-lite"/>
    </source>
</evidence>
<comment type="caution">
    <text evidence="2">The sequence shown here is derived from an EMBL/GenBank/DDBJ whole genome shotgun (WGS) entry which is preliminary data.</text>
</comment>
<organism evidence="2 3">
    <name type="scientific">Pinctada imbricata</name>
    <name type="common">Atlantic pearl-oyster</name>
    <name type="synonym">Pinctada martensii</name>
    <dbReference type="NCBI Taxonomy" id="66713"/>
    <lineage>
        <taxon>Eukaryota</taxon>
        <taxon>Metazoa</taxon>
        <taxon>Spiralia</taxon>
        <taxon>Lophotrochozoa</taxon>
        <taxon>Mollusca</taxon>
        <taxon>Bivalvia</taxon>
        <taxon>Autobranchia</taxon>
        <taxon>Pteriomorphia</taxon>
        <taxon>Pterioida</taxon>
        <taxon>Pterioidea</taxon>
        <taxon>Pteriidae</taxon>
        <taxon>Pinctada</taxon>
    </lineage>
</organism>
<accession>A0AA89C261</accession>
<reference evidence="2" key="1">
    <citation type="submission" date="2019-08" db="EMBL/GenBank/DDBJ databases">
        <title>The improved chromosome-level genome for the pearl oyster Pinctada fucata martensii using PacBio sequencing and Hi-C.</title>
        <authorList>
            <person name="Zheng Z."/>
        </authorList>
    </citation>
    <scope>NUCLEOTIDE SEQUENCE</scope>
    <source>
        <strain evidence="2">ZZ-2019</strain>
        <tissue evidence="2">Adductor muscle</tissue>
    </source>
</reference>
<feature type="region of interest" description="Disordered" evidence="1">
    <location>
        <begin position="78"/>
        <end position="113"/>
    </location>
</feature>
<evidence type="ECO:0000313" key="2">
    <source>
        <dbReference type="EMBL" id="KAK3096303.1"/>
    </source>
</evidence>
<sequence length="216" mass="24460">MVAMASRSNSCSDVLYPDGQFSPRLHQLYSPLSNYSNISHDLASSTYSQEVMSPLYHQNVGDEHGDDYEDYSQIRLPYRRGRSTQPPEPPVRTSSVASFSSEYTHRSQPPSYQQHYASYDHRNHNYHHNYSQSRRRTWSPAQIKMGMTGGNLTQHGTSSYSNERLDIDYRNGSHGNEDSDLGPPRLAPVSGILSKDVLVLHLAFCAQLLASYITEK</sequence>
<proteinExistence type="predicted"/>
<feature type="compositionally biased region" description="Polar residues" evidence="1">
    <location>
        <begin position="92"/>
        <end position="113"/>
    </location>
</feature>
<dbReference type="EMBL" id="VSWD01000008">
    <property type="protein sequence ID" value="KAK3096303.1"/>
    <property type="molecule type" value="Genomic_DNA"/>
</dbReference>
<dbReference type="AlphaFoldDB" id="A0AA89C261"/>
<name>A0AA89C261_PINIB</name>
<protein>
    <submittedName>
        <fullName evidence="2">Uncharacterized protein</fullName>
    </submittedName>
</protein>